<name>A0A0K9XGG5_9ACTN</name>
<accession>A0A0K9XGG5</accession>
<gene>
    <name evidence="3" type="ORF">AC230_15685</name>
</gene>
<feature type="region of interest" description="Disordered" evidence="1">
    <location>
        <begin position="308"/>
        <end position="340"/>
    </location>
</feature>
<evidence type="ECO:0000256" key="1">
    <source>
        <dbReference type="SAM" id="MobiDB-lite"/>
    </source>
</evidence>
<dbReference type="OrthoDB" id="3461799at2"/>
<evidence type="ECO:0008006" key="5">
    <source>
        <dbReference type="Google" id="ProtNLM"/>
    </source>
</evidence>
<evidence type="ECO:0000256" key="2">
    <source>
        <dbReference type="SAM" id="Phobius"/>
    </source>
</evidence>
<feature type="transmembrane region" description="Helical" evidence="2">
    <location>
        <begin position="79"/>
        <end position="98"/>
    </location>
</feature>
<keyword evidence="2" id="KW-0472">Membrane</keyword>
<dbReference type="EMBL" id="LFXA01000009">
    <property type="protein sequence ID" value="KNB51762.1"/>
    <property type="molecule type" value="Genomic_DNA"/>
</dbReference>
<keyword evidence="4" id="KW-1185">Reference proteome</keyword>
<dbReference type="Proteomes" id="UP000037288">
    <property type="component" value="Unassembled WGS sequence"/>
</dbReference>
<organism evidence="3 4">
    <name type="scientific">Streptomyces caatingaensis</name>
    <dbReference type="NCBI Taxonomy" id="1678637"/>
    <lineage>
        <taxon>Bacteria</taxon>
        <taxon>Bacillati</taxon>
        <taxon>Actinomycetota</taxon>
        <taxon>Actinomycetes</taxon>
        <taxon>Kitasatosporales</taxon>
        <taxon>Streptomycetaceae</taxon>
        <taxon>Streptomyces</taxon>
    </lineage>
</organism>
<dbReference type="AlphaFoldDB" id="A0A0K9XGG5"/>
<keyword evidence="2" id="KW-0812">Transmembrane</keyword>
<proteinExistence type="predicted"/>
<evidence type="ECO:0000313" key="4">
    <source>
        <dbReference type="Proteomes" id="UP000037288"/>
    </source>
</evidence>
<sequence length="340" mass="35899">MTGQQDRNDEDVLAFPGARRLRAAGEVAPPSADVVAAALAAVRRAAAGPEEDADGGVELVREPAAAAVPVRKWRRRLPVLVSAAAVVAVALGVTVQPWSGSGGGHGSPAAGRTAVRERVEPAPYWKVRTVTWSWAVGKGEGPRKTYETLWFGRDKALQQMGDGTVLETGDFSTETRQMAYDVPGKPVTWDDVGKLPTDPAALRKRLVGSAGGDTAEEGLFNGIAALLARSPAEPPVRAALFEVLTRIPGVRVTERVKDSTGRAGTAVEMDLKGDDWRRRLVVDPGTFHVLETSDTAWRARPWGAGRIRAGDPGERVTYLSTGPARTVPPPSGGIGGSPRG</sequence>
<dbReference type="RefSeq" id="WP_049716774.1">
    <property type="nucleotide sequence ID" value="NZ_LFXA01000009.1"/>
</dbReference>
<dbReference type="PATRIC" id="fig|1678637.3.peg.3382"/>
<reference evidence="4" key="1">
    <citation type="submission" date="2015-07" db="EMBL/GenBank/DDBJ databases">
        <title>Draft genome sequence of Streptomyces sp. CMAA 1322, a bacterium isolated from Caatinga biome, from dry forest semiarid of Brazil.</title>
        <authorList>
            <person name="Santos S.N."/>
            <person name="Gacesa R."/>
            <person name="Taketani R.G."/>
            <person name="Long P.F."/>
            <person name="Melo I.S."/>
        </authorList>
    </citation>
    <scope>NUCLEOTIDE SEQUENCE [LARGE SCALE GENOMIC DNA]</scope>
    <source>
        <strain evidence="4">CMAA 1322</strain>
    </source>
</reference>
<keyword evidence="2" id="KW-1133">Transmembrane helix</keyword>
<dbReference type="STRING" id="1678637.AC230_15685"/>
<protein>
    <recommendedName>
        <fullName evidence="5">CU044_5270 family protein</fullName>
    </recommendedName>
</protein>
<evidence type="ECO:0000313" key="3">
    <source>
        <dbReference type="EMBL" id="KNB51762.1"/>
    </source>
</evidence>
<comment type="caution">
    <text evidence="3">The sequence shown here is derived from an EMBL/GenBank/DDBJ whole genome shotgun (WGS) entry which is preliminary data.</text>
</comment>